<dbReference type="AlphaFoldDB" id="A0A0L0NND6"/>
<dbReference type="VEuPathDB" id="FungiDB:QG37_07972"/>
<gene>
    <name evidence="1" type="ORF">QG37_07972</name>
</gene>
<sequence length="39" mass="4400">MHDPGHFAAIKDRFKVVKFEKGAILFQISMSGLSFFVVT</sequence>
<organism evidence="1 2">
    <name type="scientific">Candidozyma auris</name>
    <name type="common">Yeast</name>
    <name type="synonym">Candida auris</name>
    <dbReference type="NCBI Taxonomy" id="498019"/>
    <lineage>
        <taxon>Eukaryota</taxon>
        <taxon>Fungi</taxon>
        <taxon>Dikarya</taxon>
        <taxon>Ascomycota</taxon>
        <taxon>Saccharomycotina</taxon>
        <taxon>Pichiomycetes</taxon>
        <taxon>Metschnikowiaceae</taxon>
        <taxon>Candidozyma</taxon>
    </lineage>
</organism>
<accession>A0A0L0NND6</accession>
<dbReference type="Proteomes" id="UP000037122">
    <property type="component" value="Unassembled WGS sequence"/>
</dbReference>
<comment type="caution">
    <text evidence="1">The sequence shown here is derived from an EMBL/GenBank/DDBJ whole genome shotgun (WGS) entry which is preliminary data.</text>
</comment>
<reference evidence="2" key="1">
    <citation type="journal article" date="2015" name="BMC Genomics">
        <title>Draft genome of a commonly misdiagnosed multidrug resistant pathogen Candida auris.</title>
        <authorList>
            <person name="Chatterjee S."/>
            <person name="Alampalli S.V."/>
            <person name="Nageshan R.K."/>
            <person name="Chettiar S.T."/>
            <person name="Joshi S."/>
            <person name="Tatu U.S."/>
        </authorList>
    </citation>
    <scope>NUCLEOTIDE SEQUENCE [LARGE SCALE GENOMIC DNA]</scope>
    <source>
        <strain evidence="2">6684</strain>
    </source>
</reference>
<evidence type="ECO:0000313" key="2">
    <source>
        <dbReference type="Proteomes" id="UP000037122"/>
    </source>
</evidence>
<evidence type="ECO:0000313" key="1">
    <source>
        <dbReference type="EMBL" id="KND95652.1"/>
    </source>
</evidence>
<name>A0A0L0NND6_CANAR</name>
<dbReference type="EMBL" id="LGST01000066">
    <property type="protein sequence ID" value="KND95652.1"/>
    <property type="molecule type" value="Genomic_DNA"/>
</dbReference>
<proteinExistence type="predicted"/>
<protein>
    <submittedName>
        <fullName evidence="1">Uncharacterized protein</fullName>
    </submittedName>
</protein>